<dbReference type="RefSeq" id="WP_126627108.1">
    <property type="nucleotide sequence ID" value="NZ_BIFT01000001.1"/>
</dbReference>
<keyword evidence="7" id="KW-1185">Reference proteome</keyword>
<feature type="signal peptide" evidence="5">
    <location>
        <begin position="1"/>
        <end position="20"/>
    </location>
</feature>
<reference evidence="7" key="1">
    <citation type="submission" date="2018-12" db="EMBL/GenBank/DDBJ databases">
        <title>Tengunoibacter tsumagoiensis gen. nov., sp. nov., Dictyobacter kobayashii sp. nov., D. alpinus sp. nov., and D. joshuensis sp. nov. and description of Dictyobacteraceae fam. nov. within the order Ktedonobacterales isolated from Tengu-no-mugimeshi.</title>
        <authorList>
            <person name="Wang C.M."/>
            <person name="Zheng Y."/>
            <person name="Sakai Y."/>
            <person name="Toyoda A."/>
            <person name="Minakuchi Y."/>
            <person name="Abe K."/>
            <person name="Yokota A."/>
            <person name="Yabe S."/>
        </authorList>
    </citation>
    <scope>NUCLEOTIDE SEQUENCE [LARGE SCALE GENOMIC DNA]</scope>
    <source>
        <strain evidence="7">Uno16</strain>
    </source>
</reference>
<feature type="chain" id="PRO_5019105559" evidence="5">
    <location>
        <begin position="21"/>
        <end position="459"/>
    </location>
</feature>
<dbReference type="InterPro" id="IPR006059">
    <property type="entry name" value="SBP"/>
</dbReference>
<dbReference type="PROSITE" id="PS51257">
    <property type="entry name" value="PROKAR_LIPOPROTEIN"/>
    <property type="match status" value="1"/>
</dbReference>
<dbReference type="PANTHER" id="PTHR43649">
    <property type="entry name" value="ARABINOSE-BINDING PROTEIN-RELATED"/>
    <property type="match status" value="1"/>
</dbReference>
<dbReference type="AlphaFoldDB" id="A0A402B5Q8"/>
<dbReference type="Gene3D" id="3.40.190.10">
    <property type="entry name" value="Periplasmic binding protein-like II"/>
    <property type="match status" value="1"/>
</dbReference>
<sequence>MKRRFATFTPFFFVFMLLMAACGETGGSGNAPANNGNNGVSQQGITAGNHYINCPSNQTTTAADPEKDQVTLTVSGWTSTPAEDALVQKNLQNFEASHPNIKIKWSPITGDYPTKMRANVASNTVADVFYLQPSMSSSYISTGKLLNLSPYMAKSGVKAEDYYPALVNPFTCTSGQVYGLPKDWNSLGVFYNKQLFKDAGLTAPAAGWTWDDLQKDAQKLTKNAGQNNATYGISLSADASRWGPFLLANGGTVLSKDGSKATFNDAAGVKALDYYNSFFKNKTGVLPTTVGASYSGDAFGKSRAAMVIEGGWLIPYLQSTYAKTQYGIAPMPTAPNGKQANLTFTNAWSASASTKHPEASWELIKYMAGSTVQESQLNAGFALPALKSLANAPYFTSHPEFKVLFDAAPYSYADYYGPQDATIHTDLSNAIDAVVLNKQSSQAALDDAATRINNQLQNG</sequence>
<evidence type="ECO:0000256" key="3">
    <source>
        <dbReference type="ARBA" id="ARBA00022448"/>
    </source>
</evidence>
<dbReference type="Pfam" id="PF01547">
    <property type="entry name" value="SBP_bac_1"/>
    <property type="match status" value="1"/>
</dbReference>
<dbReference type="CDD" id="cd14748">
    <property type="entry name" value="PBP2_UgpB"/>
    <property type="match status" value="1"/>
</dbReference>
<dbReference type="SUPFAM" id="SSF53850">
    <property type="entry name" value="Periplasmic binding protein-like II"/>
    <property type="match status" value="1"/>
</dbReference>
<dbReference type="PANTHER" id="PTHR43649:SF31">
    <property type="entry name" value="SN-GLYCEROL-3-PHOSPHATE-BINDING PERIPLASMIC PROTEIN UGPB"/>
    <property type="match status" value="1"/>
</dbReference>
<dbReference type="OrthoDB" id="362670at2"/>
<comment type="similarity">
    <text evidence="2">Belongs to the bacterial solute-binding protein 1 family.</text>
</comment>
<evidence type="ECO:0000313" key="7">
    <source>
        <dbReference type="Proteomes" id="UP000287171"/>
    </source>
</evidence>
<accession>A0A402B5Q8</accession>
<keyword evidence="4 5" id="KW-0732">Signal</keyword>
<evidence type="ECO:0000256" key="4">
    <source>
        <dbReference type="ARBA" id="ARBA00022729"/>
    </source>
</evidence>
<dbReference type="InterPro" id="IPR050490">
    <property type="entry name" value="Bact_solute-bd_prot1"/>
</dbReference>
<evidence type="ECO:0000313" key="6">
    <source>
        <dbReference type="EMBL" id="GCE26688.1"/>
    </source>
</evidence>
<dbReference type="Proteomes" id="UP000287171">
    <property type="component" value="Unassembled WGS sequence"/>
</dbReference>
<name>A0A402B5Q8_9CHLR</name>
<dbReference type="GO" id="GO:0030313">
    <property type="term" value="C:cell envelope"/>
    <property type="evidence" value="ECO:0007669"/>
    <property type="project" value="UniProtKB-SubCell"/>
</dbReference>
<organism evidence="6 7">
    <name type="scientific">Dictyobacter alpinus</name>
    <dbReference type="NCBI Taxonomy" id="2014873"/>
    <lineage>
        <taxon>Bacteria</taxon>
        <taxon>Bacillati</taxon>
        <taxon>Chloroflexota</taxon>
        <taxon>Ktedonobacteria</taxon>
        <taxon>Ktedonobacterales</taxon>
        <taxon>Dictyobacteraceae</taxon>
        <taxon>Dictyobacter</taxon>
    </lineage>
</organism>
<protein>
    <submittedName>
        <fullName evidence="6">ABC transporter substrate-binding protein</fullName>
    </submittedName>
</protein>
<comment type="subcellular location">
    <subcellularLocation>
        <location evidence="1">Cell envelope</location>
    </subcellularLocation>
</comment>
<evidence type="ECO:0000256" key="1">
    <source>
        <dbReference type="ARBA" id="ARBA00004196"/>
    </source>
</evidence>
<evidence type="ECO:0000256" key="2">
    <source>
        <dbReference type="ARBA" id="ARBA00008520"/>
    </source>
</evidence>
<comment type="caution">
    <text evidence="6">The sequence shown here is derived from an EMBL/GenBank/DDBJ whole genome shotgun (WGS) entry which is preliminary data.</text>
</comment>
<dbReference type="EMBL" id="BIFT01000001">
    <property type="protein sequence ID" value="GCE26688.1"/>
    <property type="molecule type" value="Genomic_DNA"/>
</dbReference>
<gene>
    <name evidence="6" type="ORF">KDA_21720</name>
</gene>
<evidence type="ECO:0000256" key="5">
    <source>
        <dbReference type="SAM" id="SignalP"/>
    </source>
</evidence>
<keyword evidence="3" id="KW-0813">Transport</keyword>
<proteinExistence type="inferred from homology"/>